<evidence type="ECO:0000313" key="2">
    <source>
        <dbReference type="EMBL" id="MFI9099764.1"/>
    </source>
</evidence>
<dbReference type="EMBL" id="JBITYG010000001">
    <property type="protein sequence ID" value="MFI9099764.1"/>
    <property type="molecule type" value="Genomic_DNA"/>
</dbReference>
<keyword evidence="1" id="KW-0472">Membrane</keyword>
<keyword evidence="1" id="KW-0812">Transmembrane</keyword>
<sequence>MTPGSTRHTLLVLGTVAAGTEAALALAGGFAAAGTGAVLIAAVALLTARYATGFDSQDHGYRRPVRLLGSRTPRLGDWGRAVAQGMSSEDGFTHTLRPGLQRLYAARLAERHGISLRAQPDRAAAVVGPELWPWIDPRRPAPEGTIPPQVLRAVVDRLDEL</sequence>
<gene>
    <name evidence="2" type="ORF">ACIGXA_04500</name>
</gene>
<accession>A0ABW8C017</accession>
<proteinExistence type="predicted"/>
<feature type="transmembrane region" description="Helical" evidence="1">
    <location>
        <begin position="32"/>
        <end position="52"/>
    </location>
</feature>
<comment type="caution">
    <text evidence="2">The sequence shown here is derived from an EMBL/GenBank/DDBJ whole genome shotgun (WGS) entry which is preliminary data.</text>
</comment>
<evidence type="ECO:0000313" key="3">
    <source>
        <dbReference type="Proteomes" id="UP001614394"/>
    </source>
</evidence>
<keyword evidence="3" id="KW-1185">Reference proteome</keyword>
<reference evidence="2 3" key="1">
    <citation type="submission" date="2024-10" db="EMBL/GenBank/DDBJ databases">
        <title>The Natural Products Discovery Center: Release of the First 8490 Sequenced Strains for Exploring Actinobacteria Biosynthetic Diversity.</title>
        <authorList>
            <person name="Kalkreuter E."/>
            <person name="Kautsar S.A."/>
            <person name="Yang D."/>
            <person name="Bader C.D."/>
            <person name="Teijaro C.N."/>
            <person name="Fluegel L."/>
            <person name="Davis C.M."/>
            <person name="Simpson J.R."/>
            <person name="Lauterbach L."/>
            <person name="Steele A.D."/>
            <person name="Gui C."/>
            <person name="Meng S."/>
            <person name="Li G."/>
            <person name="Viehrig K."/>
            <person name="Ye F."/>
            <person name="Su P."/>
            <person name="Kiefer A.F."/>
            <person name="Nichols A."/>
            <person name="Cepeda A.J."/>
            <person name="Yan W."/>
            <person name="Fan B."/>
            <person name="Jiang Y."/>
            <person name="Adhikari A."/>
            <person name="Zheng C.-J."/>
            <person name="Schuster L."/>
            <person name="Cowan T.M."/>
            <person name="Smanski M.J."/>
            <person name="Chevrette M.G."/>
            <person name="De Carvalho L.P.S."/>
            <person name="Shen B."/>
        </authorList>
    </citation>
    <scope>NUCLEOTIDE SEQUENCE [LARGE SCALE GENOMIC DNA]</scope>
    <source>
        <strain evidence="2 3">NPDC053399</strain>
    </source>
</reference>
<keyword evidence="1" id="KW-1133">Transmembrane helix</keyword>
<dbReference type="Proteomes" id="UP001614394">
    <property type="component" value="Unassembled WGS sequence"/>
</dbReference>
<organism evidence="2 3">
    <name type="scientific">Streptomyces fildesensis</name>
    <dbReference type="NCBI Taxonomy" id="375757"/>
    <lineage>
        <taxon>Bacteria</taxon>
        <taxon>Bacillati</taxon>
        <taxon>Actinomycetota</taxon>
        <taxon>Actinomycetes</taxon>
        <taxon>Kitasatosporales</taxon>
        <taxon>Streptomycetaceae</taxon>
        <taxon>Streptomyces</taxon>
    </lineage>
</organism>
<name>A0ABW8C017_9ACTN</name>
<evidence type="ECO:0000256" key="1">
    <source>
        <dbReference type="SAM" id="Phobius"/>
    </source>
</evidence>
<protein>
    <submittedName>
        <fullName evidence="2">Uncharacterized protein</fullName>
    </submittedName>
</protein>
<dbReference type="RefSeq" id="WP_250977324.1">
    <property type="nucleotide sequence ID" value="NZ_JBITYG010000001.1"/>
</dbReference>